<dbReference type="PROSITE" id="PS51864">
    <property type="entry name" value="ASTACIN"/>
    <property type="match status" value="1"/>
</dbReference>
<evidence type="ECO:0000256" key="7">
    <source>
        <dbReference type="RuleBase" id="RU361183"/>
    </source>
</evidence>
<evidence type="ECO:0000256" key="3">
    <source>
        <dbReference type="ARBA" id="ARBA00022801"/>
    </source>
</evidence>
<dbReference type="Pfam" id="PF01400">
    <property type="entry name" value="Astacin"/>
    <property type="match status" value="1"/>
</dbReference>
<dbReference type="SUPFAM" id="SSF56112">
    <property type="entry name" value="Protein kinase-like (PK-like)"/>
    <property type="match status" value="1"/>
</dbReference>
<protein>
    <recommendedName>
        <fullName evidence="7">Metalloendopeptidase</fullName>
        <ecNumber evidence="7">3.4.24.-</ecNumber>
    </recommendedName>
</protein>
<dbReference type="Gene3D" id="1.10.510.10">
    <property type="entry name" value="Transferase(Phosphotransferase) domain 1"/>
    <property type="match status" value="1"/>
</dbReference>
<evidence type="ECO:0000256" key="8">
    <source>
        <dbReference type="SAM" id="MobiDB-lite"/>
    </source>
</evidence>
<reference evidence="11 12" key="1">
    <citation type="submission" date="2020-06" db="EMBL/GenBank/DDBJ databases">
        <authorList>
            <person name="Li R."/>
            <person name="Bekaert M."/>
        </authorList>
    </citation>
    <scope>NUCLEOTIDE SEQUENCE [LARGE SCALE GENOMIC DNA]</scope>
    <source>
        <strain evidence="12">wild</strain>
    </source>
</reference>
<keyword evidence="2 6" id="KW-0479">Metal-binding</keyword>
<evidence type="ECO:0000313" key="12">
    <source>
        <dbReference type="Proteomes" id="UP000507470"/>
    </source>
</evidence>
<dbReference type="GO" id="GO:0006508">
    <property type="term" value="P:proteolysis"/>
    <property type="evidence" value="ECO:0007669"/>
    <property type="project" value="UniProtKB-KW"/>
</dbReference>
<dbReference type="InterPro" id="IPR011009">
    <property type="entry name" value="Kinase-like_dom_sf"/>
</dbReference>
<feature type="active site" evidence="6">
    <location>
        <position position="510"/>
    </location>
</feature>
<feature type="domain" description="Peptidase M12A" evidence="10">
    <location>
        <begin position="399"/>
        <end position="611"/>
    </location>
</feature>
<sequence>MHKIHTFKNDVGQGRSKSVDIGTYNGQKVVIKKLSSYKSTVRQEYRQLLFMKEILIRDQLEYPGIIKILGFCVRHLHSEGYQKRRPHRGDITAVYEYGEEFDTKNITLNIEERLFHALELAYLILYLQNSPLGSLMIGDFKDAHFIMVNNRIKLIDFDYMHNVEHPCLFLPNQPKTDCPFNLDCKKLEANDSSSSTQTKPCDYNKGCKVGECRGYNVKYNIKRVNQSFYRPLLKPEFFPSEMQQTFSGLVMKFEANDIDIEDLIKELKNLKHTRELSYEQIKNWESTETANCNHNIDRERVYEILTQLVNMVDNATRSKTTINTAVETICNLLTDATKKSITQRRSETIPENGDMSGDFLSAMDLIVDANTKSGISDRLLGGDVLPKRLTHFNKIQKRNAVSLSLWEWKNHKIPYIIIESDFSEYIFISDFSEYIFISDFSASALSLIKDAIATFNREVTCIRWTPRKDEPDFVRIRSGAGCVSSIGRDGGMQDLYLGSNCYYKGVVLHEMNHATGFYHEQSRPDRDKYVQVNWDNIQSDKRLDFKKETQYIDTLGAPYDYGSIMHYGRDTFSSNGKPTLIPLFDPKGTMGQRTDLSLVDIWKINKLYKCTGSEKIYILVTPFKSRIYNVSAIGVANIIISDVKPPIPKWMVGLSTLSVPGTSTTEQSSLMSTTSTLSSTSSTRTNTNCLQKHTKNLGHGNQCFKLEHEVTEISVLSTKSNNEQEVTEISVLSTKSNNEHEVTEIIVSSTKSNNEHEVTEISVLSTKSNNEHEVTEISVLSTKSNTIS</sequence>
<evidence type="ECO:0000256" key="5">
    <source>
        <dbReference type="ARBA" id="ARBA00023049"/>
    </source>
</evidence>
<dbReference type="SUPFAM" id="SSF55486">
    <property type="entry name" value="Metalloproteases ('zincins'), catalytic domain"/>
    <property type="match status" value="1"/>
</dbReference>
<dbReference type="GO" id="GO:0008270">
    <property type="term" value="F:zinc ion binding"/>
    <property type="evidence" value="ECO:0007669"/>
    <property type="project" value="UniProtKB-UniRule"/>
</dbReference>
<dbReference type="PANTHER" id="PTHR10127">
    <property type="entry name" value="DISCOIDIN, CUB, EGF, LAMININ , AND ZINC METALLOPROTEASE DOMAIN CONTAINING"/>
    <property type="match status" value="1"/>
</dbReference>
<dbReference type="GO" id="GO:0004222">
    <property type="term" value="F:metalloendopeptidase activity"/>
    <property type="evidence" value="ECO:0007669"/>
    <property type="project" value="UniProtKB-UniRule"/>
</dbReference>
<dbReference type="Proteomes" id="UP000507470">
    <property type="component" value="Unassembled WGS sequence"/>
</dbReference>
<feature type="binding site" evidence="6">
    <location>
        <position position="509"/>
    </location>
    <ligand>
        <name>Zn(2+)</name>
        <dbReference type="ChEBI" id="CHEBI:29105"/>
        <note>catalytic</note>
    </ligand>
</feature>
<proteinExistence type="predicted"/>
<keyword evidence="5 6" id="KW-0482">Metalloprotease</keyword>
<dbReference type="PRINTS" id="PR00480">
    <property type="entry name" value="ASTACIN"/>
</dbReference>
<dbReference type="InterPro" id="IPR006026">
    <property type="entry name" value="Peptidase_Metallo"/>
</dbReference>
<dbReference type="PANTHER" id="PTHR10127:SF780">
    <property type="entry name" value="METALLOENDOPEPTIDASE"/>
    <property type="match status" value="1"/>
</dbReference>
<name>A0A6J8D948_MYTCO</name>
<evidence type="ECO:0000256" key="2">
    <source>
        <dbReference type="ARBA" id="ARBA00022723"/>
    </source>
</evidence>
<evidence type="ECO:0000259" key="9">
    <source>
        <dbReference type="PROSITE" id="PS50011"/>
    </source>
</evidence>
<dbReference type="AlphaFoldDB" id="A0A6J8D948"/>
<keyword evidence="4 6" id="KW-0862">Zinc</keyword>
<dbReference type="GO" id="GO:0005524">
    <property type="term" value="F:ATP binding"/>
    <property type="evidence" value="ECO:0007669"/>
    <property type="project" value="InterPro"/>
</dbReference>
<dbReference type="Gene3D" id="3.40.390.10">
    <property type="entry name" value="Collagenase (Catalytic Domain)"/>
    <property type="match status" value="1"/>
</dbReference>
<dbReference type="EC" id="3.4.24.-" evidence="7"/>
<dbReference type="GO" id="GO:0004672">
    <property type="term" value="F:protein kinase activity"/>
    <property type="evidence" value="ECO:0007669"/>
    <property type="project" value="InterPro"/>
</dbReference>
<evidence type="ECO:0000256" key="4">
    <source>
        <dbReference type="ARBA" id="ARBA00022833"/>
    </source>
</evidence>
<feature type="domain" description="Protein kinase" evidence="9">
    <location>
        <begin position="5"/>
        <end position="288"/>
    </location>
</feature>
<accession>A0A6J8D948</accession>
<keyword evidence="3 6" id="KW-0378">Hydrolase</keyword>
<feature type="region of interest" description="Disordered" evidence="8">
    <location>
        <begin position="663"/>
        <end position="685"/>
    </location>
</feature>
<dbReference type="PROSITE" id="PS50011">
    <property type="entry name" value="PROTEIN_KINASE_DOM"/>
    <property type="match status" value="1"/>
</dbReference>
<keyword evidence="1 6" id="KW-0645">Protease</keyword>
<dbReference type="CDD" id="cd04280">
    <property type="entry name" value="ZnMc_astacin_like"/>
    <property type="match status" value="1"/>
</dbReference>
<evidence type="ECO:0000256" key="1">
    <source>
        <dbReference type="ARBA" id="ARBA00022670"/>
    </source>
</evidence>
<dbReference type="InterPro" id="IPR000719">
    <property type="entry name" value="Prot_kinase_dom"/>
</dbReference>
<evidence type="ECO:0000256" key="6">
    <source>
        <dbReference type="PROSITE-ProRule" id="PRU01211"/>
    </source>
</evidence>
<dbReference type="InterPro" id="IPR001506">
    <property type="entry name" value="Peptidase_M12A"/>
</dbReference>
<keyword evidence="12" id="KW-1185">Reference proteome</keyword>
<dbReference type="OrthoDB" id="291007at2759"/>
<evidence type="ECO:0000313" key="11">
    <source>
        <dbReference type="EMBL" id="CAC5403882.1"/>
    </source>
</evidence>
<evidence type="ECO:0000259" key="10">
    <source>
        <dbReference type="PROSITE" id="PS51864"/>
    </source>
</evidence>
<comment type="cofactor">
    <cofactor evidence="6 7">
        <name>Zn(2+)</name>
        <dbReference type="ChEBI" id="CHEBI:29105"/>
    </cofactor>
    <text evidence="6 7">Binds 1 zinc ion per subunit.</text>
</comment>
<comment type="caution">
    <text evidence="6">Lacks conserved residue(s) required for the propagation of feature annotation.</text>
</comment>
<dbReference type="InterPro" id="IPR034035">
    <property type="entry name" value="Astacin-like_dom"/>
</dbReference>
<dbReference type="InterPro" id="IPR024079">
    <property type="entry name" value="MetalloPept_cat_dom_sf"/>
</dbReference>
<feature type="binding site" evidence="6">
    <location>
        <position position="513"/>
    </location>
    <ligand>
        <name>Zn(2+)</name>
        <dbReference type="ChEBI" id="CHEBI:29105"/>
        <note>catalytic</note>
    </ligand>
</feature>
<gene>
    <name evidence="11" type="ORF">MCOR_37734</name>
</gene>
<dbReference type="SMART" id="SM00235">
    <property type="entry name" value="ZnMc"/>
    <property type="match status" value="1"/>
</dbReference>
<dbReference type="EMBL" id="CACVKT020006875">
    <property type="protein sequence ID" value="CAC5403882.1"/>
    <property type="molecule type" value="Genomic_DNA"/>
</dbReference>
<organism evidence="11 12">
    <name type="scientific">Mytilus coruscus</name>
    <name type="common">Sea mussel</name>
    <dbReference type="NCBI Taxonomy" id="42192"/>
    <lineage>
        <taxon>Eukaryota</taxon>
        <taxon>Metazoa</taxon>
        <taxon>Spiralia</taxon>
        <taxon>Lophotrochozoa</taxon>
        <taxon>Mollusca</taxon>
        <taxon>Bivalvia</taxon>
        <taxon>Autobranchia</taxon>
        <taxon>Pteriomorphia</taxon>
        <taxon>Mytilida</taxon>
        <taxon>Mytiloidea</taxon>
        <taxon>Mytilidae</taxon>
        <taxon>Mytilinae</taxon>
        <taxon>Mytilus</taxon>
    </lineage>
</organism>
<feature type="binding site" evidence="6">
    <location>
        <position position="519"/>
    </location>
    <ligand>
        <name>Zn(2+)</name>
        <dbReference type="ChEBI" id="CHEBI:29105"/>
        <note>catalytic</note>
    </ligand>
</feature>